<dbReference type="EMBL" id="SGJD01000445">
    <property type="protein sequence ID" value="KAB0405160.1"/>
    <property type="molecule type" value="Genomic_DNA"/>
</dbReference>
<evidence type="ECO:0000313" key="2">
    <source>
        <dbReference type="Proteomes" id="UP000437017"/>
    </source>
</evidence>
<comment type="caution">
    <text evidence="1">The sequence shown here is derived from an EMBL/GenBank/DDBJ whole genome shotgun (WGS) entry which is preliminary data.</text>
</comment>
<dbReference type="GO" id="GO:1901741">
    <property type="term" value="P:positive regulation of myoblast fusion"/>
    <property type="evidence" value="ECO:0007669"/>
    <property type="project" value="TreeGrafter"/>
</dbReference>
<keyword evidence="2" id="KW-1185">Reference proteome</keyword>
<evidence type="ECO:0000313" key="1">
    <source>
        <dbReference type="EMBL" id="KAB0405160.1"/>
    </source>
</evidence>
<dbReference type="Proteomes" id="UP000437017">
    <property type="component" value="Unassembled WGS sequence"/>
</dbReference>
<accession>A0A6A1QBG6</accession>
<protein>
    <recommendedName>
        <fullName evidence="3">Secretoglobin family 3A member 1</fullName>
    </recommendedName>
</protein>
<dbReference type="AlphaFoldDB" id="A0A6A1QBG6"/>
<proteinExistence type="predicted"/>
<organism evidence="1 2">
    <name type="scientific">Balaenoptera physalus</name>
    <name type="common">Fin whale</name>
    <name type="synonym">Balaena physalus</name>
    <dbReference type="NCBI Taxonomy" id="9770"/>
    <lineage>
        <taxon>Eukaryota</taxon>
        <taxon>Metazoa</taxon>
        <taxon>Chordata</taxon>
        <taxon>Craniata</taxon>
        <taxon>Vertebrata</taxon>
        <taxon>Euteleostomi</taxon>
        <taxon>Mammalia</taxon>
        <taxon>Eutheria</taxon>
        <taxon>Laurasiatheria</taxon>
        <taxon>Artiodactyla</taxon>
        <taxon>Whippomorpha</taxon>
        <taxon>Cetacea</taxon>
        <taxon>Mysticeti</taxon>
        <taxon>Balaenopteridae</taxon>
        <taxon>Balaenoptera</taxon>
    </lineage>
</organism>
<name>A0A6A1QBG6_BALPH</name>
<dbReference type="InterPro" id="IPR040301">
    <property type="entry name" value="Secretoglobin_3A"/>
</dbReference>
<dbReference type="Pfam" id="PF20490">
    <property type="entry name" value="SCGB3A"/>
    <property type="match status" value="1"/>
</dbReference>
<reference evidence="1 2" key="1">
    <citation type="journal article" date="2019" name="PLoS ONE">
        <title>Genomic analyses reveal an absence of contemporary introgressive admixture between fin whales and blue whales, despite known hybrids.</title>
        <authorList>
            <person name="Westbury M.V."/>
            <person name="Petersen B."/>
            <person name="Lorenzen E.D."/>
        </authorList>
    </citation>
    <scope>NUCLEOTIDE SEQUENCE [LARGE SCALE GENOMIC DNA]</scope>
    <source>
        <strain evidence="1">FinWhale-01</strain>
    </source>
</reference>
<sequence>MCSSPTSGIDAAAAFFVNFIAKPVAPPSSALAPAVEARAGAAANPFLKGFNPLKFILASLGNPVEHLAEGSRKCMAELGPEAMGALKALLGPLTFSG</sequence>
<evidence type="ECO:0008006" key="3">
    <source>
        <dbReference type="Google" id="ProtNLM"/>
    </source>
</evidence>
<dbReference type="PANTHER" id="PTHR34829:SF1">
    <property type="entry name" value="SECRETOGLOBIN FAMILY 3A MEMBER 1"/>
    <property type="match status" value="1"/>
</dbReference>
<dbReference type="OrthoDB" id="9833134at2759"/>
<dbReference type="PANTHER" id="PTHR34829">
    <property type="entry name" value="SECRETOGLOBIN FAMILY 3A MEMBER 2"/>
    <property type="match status" value="1"/>
</dbReference>
<gene>
    <name evidence="1" type="ORF">E2I00_014666</name>
</gene>
<dbReference type="GO" id="GO:0005615">
    <property type="term" value="C:extracellular space"/>
    <property type="evidence" value="ECO:0007669"/>
    <property type="project" value="InterPro"/>
</dbReference>